<dbReference type="EMBL" id="FODO01000008">
    <property type="protein sequence ID" value="SEO32787.1"/>
    <property type="molecule type" value="Genomic_DNA"/>
</dbReference>
<dbReference type="PROSITE" id="PS50894">
    <property type="entry name" value="HPT"/>
    <property type="match status" value="1"/>
</dbReference>
<dbReference type="GO" id="GO:0000160">
    <property type="term" value="P:phosphorelay signal transduction system"/>
    <property type="evidence" value="ECO:0007669"/>
    <property type="project" value="UniProtKB-KW"/>
</dbReference>
<dbReference type="Proteomes" id="UP000198814">
    <property type="component" value="Unassembled WGS sequence"/>
</dbReference>
<dbReference type="AlphaFoldDB" id="A0A1H8NT29"/>
<evidence type="ECO:0000256" key="2">
    <source>
        <dbReference type="PROSITE-ProRule" id="PRU00110"/>
    </source>
</evidence>
<evidence type="ECO:0000256" key="1">
    <source>
        <dbReference type="ARBA" id="ARBA00023012"/>
    </source>
</evidence>
<evidence type="ECO:0000313" key="4">
    <source>
        <dbReference type="EMBL" id="SEO32787.1"/>
    </source>
</evidence>
<accession>A0A1H8NT29</accession>
<proteinExistence type="predicted"/>
<dbReference type="STRING" id="42354.SAMN05216333_10835"/>
<organism evidence="4 5">
    <name type="scientific">Nitrosomonas oligotropha</name>
    <dbReference type="NCBI Taxonomy" id="42354"/>
    <lineage>
        <taxon>Bacteria</taxon>
        <taxon>Pseudomonadati</taxon>
        <taxon>Pseudomonadota</taxon>
        <taxon>Betaproteobacteria</taxon>
        <taxon>Nitrosomonadales</taxon>
        <taxon>Nitrosomonadaceae</taxon>
        <taxon>Nitrosomonas</taxon>
    </lineage>
</organism>
<dbReference type="InterPro" id="IPR036641">
    <property type="entry name" value="HPT_dom_sf"/>
</dbReference>
<feature type="domain" description="HPt" evidence="3">
    <location>
        <begin position="22"/>
        <end position="115"/>
    </location>
</feature>
<sequence length="119" mass="13162">MSDPVLNLDKLNAWRQMDPEGGAGFIKKLITIYLSSAPAFQIRIEHAIQAADSDALVRAAHTFKSSASNIGAELLADICRQLEEYGDKNQLSEATELLVEMQNESQRVITALKELLEEC</sequence>
<dbReference type="Pfam" id="PF01627">
    <property type="entry name" value="Hpt"/>
    <property type="match status" value="1"/>
</dbReference>
<feature type="modified residue" description="Phosphohistidine" evidence="2">
    <location>
        <position position="61"/>
    </location>
</feature>
<keyword evidence="2" id="KW-0597">Phosphoprotein</keyword>
<keyword evidence="5" id="KW-1185">Reference proteome</keyword>
<protein>
    <submittedName>
        <fullName evidence="4">HPt (Histidine-containing phosphotransfer) domain-containing protein</fullName>
    </submittedName>
</protein>
<dbReference type="CDD" id="cd00088">
    <property type="entry name" value="HPT"/>
    <property type="match status" value="1"/>
</dbReference>
<dbReference type="SUPFAM" id="SSF47226">
    <property type="entry name" value="Histidine-containing phosphotransfer domain, HPT domain"/>
    <property type="match status" value="1"/>
</dbReference>
<keyword evidence="1" id="KW-0902">Two-component regulatory system</keyword>
<name>A0A1H8NT29_9PROT</name>
<evidence type="ECO:0000259" key="3">
    <source>
        <dbReference type="PROSITE" id="PS50894"/>
    </source>
</evidence>
<dbReference type="RefSeq" id="WP_090317778.1">
    <property type="nucleotide sequence ID" value="NZ_FNOE01000007.1"/>
</dbReference>
<dbReference type="InterPro" id="IPR008207">
    <property type="entry name" value="Sig_transdc_His_kin_Hpt_dom"/>
</dbReference>
<gene>
    <name evidence="4" type="ORF">SAMN05216333_10835</name>
</gene>
<evidence type="ECO:0000313" key="5">
    <source>
        <dbReference type="Proteomes" id="UP000198814"/>
    </source>
</evidence>
<dbReference type="OrthoDB" id="8548098at2"/>
<dbReference type="GO" id="GO:0004672">
    <property type="term" value="F:protein kinase activity"/>
    <property type="evidence" value="ECO:0007669"/>
    <property type="project" value="UniProtKB-ARBA"/>
</dbReference>
<dbReference type="Gene3D" id="1.20.120.160">
    <property type="entry name" value="HPT domain"/>
    <property type="match status" value="1"/>
</dbReference>
<reference evidence="5" key="1">
    <citation type="submission" date="2016-10" db="EMBL/GenBank/DDBJ databases">
        <authorList>
            <person name="Varghese N."/>
            <person name="Submissions S."/>
        </authorList>
    </citation>
    <scope>NUCLEOTIDE SEQUENCE [LARGE SCALE GENOMIC DNA]</scope>
    <source>
        <strain evidence="5">Nm76</strain>
    </source>
</reference>
<dbReference type="SMART" id="SM00073">
    <property type="entry name" value="HPT"/>
    <property type="match status" value="1"/>
</dbReference>